<sequence length="226" mass="24247">MHTFEPTTDAEEIERVPAADGELALRRAGEHYEIISNGCFLMDTRAGASERLLARTALAAVTAPGDLRVLVGGLGVGFTLRETLTDPRVAHVRVIEREPAVVRWGRGPLAPFSGHALDDARVHVVTADLVAWVRSGAGDERFHALCLDIDNGPDWTVTDGNASLYDDAGLAALRERLAPGGVLTVWSATASPGFADRLRGHFARVRVERVPVARGEPDVVFVAQEG</sequence>
<evidence type="ECO:0000256" key="1">
    <source>
        <dbReference type="ARBA" id="ARBA00023115"/>
    </source>
</evidence>
<proteinExistence type="predicted"/>
<dbReference type="Gene3D" id="3.40.50.150">
    <property type="entry name" value="Vaccinia Virus protein VP39"/>
    <property type="match status" value="1"/>
</dbReference>
<dbReference type="Proteomes" id="UP000190037">
    <property type="component" value="Unassembled WGS sequence"/>
</dbReference>
<organism evidence="2 3">
    <name type="scientific">Embleya scabrispora</name>
    <dbReference type="NCBI Taxonomy" id="159449"/>
    <lineage>
        <taxon>Bacteria</taxon>
        <taxon>Bacillati</taxon>
        <taxon>Actinomycetota</taxon>
        <taxon>Actinomycetes</taxon>
        <taxon>Kitasatosporales</taxon>
        <taxon>Streptomycetaceae</taxon>
        <taxon>Embleya</taxon>
    </lineage>
</organism>
<evidence type="ECO:0000313" key="3">
    <source>
        <dbReference type="Proteomes" id="UP000190037"/>
    </source>
</evidence>
<name>A0A1T3NUQ6_9ACTN</name>
<dbReference type="SUPFAM" id="SSF53335">
    <property type="entry name" value="S-adenosyl-L-methionine-dependent methyltransferases"/>
    <property type="match status" value="1"/>
</dbReference>
<evidence type="ECO:0000313" key="2">
    <source>
        <dbReference type="EMBL" id="OPC80392.1"/>
    </source>
</evidence>
<dbReference type="STRING" id="159449.B4N89_05020"/>
<comment type="caution">
    <text evidence="2">The sequence shown here is derived from an EMBL/GenBank/DDBJ whole genome shotgun (WGS) entry which is preliminary data.</text>
</comment>
<dbReference type="PANTHER" id="PTHR43317">
    <property type="entry name" value="THERMOSPERMINE SYNTHASE ACAULIS5"/>
    <property type="match status" value="1"/>
</dbReference>
<dbReference type="PANTHER" id="PTHR43317:SF3">
    <property type="entry name" value="BLR2883 PROTEIN"/>
    <property type="match status" value="1"/>
</dbReference>
<keyword evidence="3" id="KW-1185">Reference proteome</keyword>
<dbReference type="OrthoDB" id="9793351at2"/>
<protein>
    <submittedName>
        <fullName evidence="2">Spermidine synthase</fullName>
    </submittedName>
</protein>
<reference evidence="2 3" key="1">
    <citation type="submission" date="2017-03" db="EMBL/GenBank/DDBJ databases">
        <title>Draft genome sequence of Streptomyces scabrisporus NF3, endophyte isolated from Amphipterygium adstringens.</title>
        <authorList>
            <person name="Vazquez M."/>
            <person name="Ceapa C.D."/>
            <person name="Rodriguez Luna D."/>
            <person name="Sanchez Esquivel S."/>
        </authorList>
    </citation>
    <scope>NUCLEOTIDE SEQUENCE [LARGE SCALE GENOMIC DNA]</scope>
    <source>
        <strain evidence="2 3">NF3</strain>
    </source>
</reference>
<dbReference type="InterPro" id="IPR029063">
    <property type="entry name" value="SAM-dependent_MTases_sf"/>
</dbReference>
<gene>
    <name evidence="2" type="ORF">B4N89_05020</name>
</gene>
<accession>A0A1T3NUQ6</accession>
<keyword evidence="1" id="KW-0620">Polyamine biosynthesis</keyword>
<dbReference type="RefSeq" id="WP_078974650.1">
    <property type="nucleotide sequence ID" value="NZ_MWQN01000001.1"/>
</dbReference>
<dbReference type="GO" id="GO:0006596">
    <property type="term" value="P:polyamine biosynthetic process"/>
    <property type="evidence" value="ECO:0007669"/>
    <property type="project" value="UniProtKB-KW"/>
</dbReference>
<dbReference type="AlphaFoldDB" id="A0A1T3NUQ6"/>
<dbReference type="EMBL" id="MWQN01000001">
    <property type="protein sequence ID" value="OPC80392.1"/>
    <property type="molecule type" value="Genomic_DNA"/>
</dbReference>